<dbReference type="InterPro" id="IPR053139">
    <property type="entry name" value="Surface_bspA-like"/>
</dbReference>
<proteinExistence type="predicted"/>
<dbReference type="InterPro" id="IPR026906">
    <property type="entry name" value="LRR_5"/>
</dbReference>
<keyword evidence="2" id="KW-1185">Reference proteome</keyword>
<dbReference type="RefSeq" id="XP_001308799.1">
    <property type="nucleotide sequence ID" value="XM_001308798.1"/>
</dbReference>
<dbReference type="PANTHER" id="PTHR45661">
    <property type="entry name" value="SURFACE ANTIGEN"/>
    <property type="match status" value="1"/>
</dbReference>
<dbReference type="InParanoid" id="A2FGW5"/>
<dbReference type="VEuPathDB" id="TrichDB:TVAGG3_0972440"/>
<evidence type="ECO:0000313" key="2">
    <source>
        <dbReference type="Proteomes" id="UP000001542"/>
    </source>
</evidence>
<gene>
    <name evidence="1" type="ORF">TVAG_053840</name>
</gene>
<name>A2FGW5_TRIV3</name>
<sequence>MPPRITTIQPGVFNSNSKLSSLILPNTVEVIIGWSSEDGATFGGALSEIIISEDSMLKEIISSAFYGSKIKSIFIPQYLASMDSSPFLYCKLENIIIDPRNQVLKTDGKTIYKDDNATIYIVSAYFSGEYTVPSFVNKLFGACFRGVPITNIIFPNHSIEMNVFCFGETNIVSFEFPSTSTKVPTCFFSDCYSLQFVKLSDNITSINQYAFNACFNLRNLTLPSKLISIGDYAFQTCSSLKKIIFPSTLREIGQSVFMNCNLEIDTDSNDNFLYVNHMLFSNNKSFLTESFGTDINTVLTIPIECVSIGKNTFWKKDLKKVTFAGSSVISINETAFSHSKIVEIYFPSSLQTLGNGCFMSCSLLTTASFSGTSIKSIPDDCFRDCTKLTDIVLPSSITSIGSYSFYNCVSIGDIGIRDTQVSKIGRYSFSFSGLTTFESSNCLSELLLNSFESSSVSRVSICSNNIPDGCFHNCTNLISLTLHEGIVTLSSTCFKGCTKLESFTIPSTTTTINSFAFQGCSSLSSVTLSQGSVLREVFGGAFADCDLLESIICNSASHTFRNGALMDADESNLIVFIPSSKITTFIVPSTMKTIGQYAFMGSRNLIRVICNGDTLTTIGFMSLTNCVSLSFLYVSSSSLTTIGDHAFDGCPKLHKCGSVQCMKNKRNMFIEKDIPSISFTEVCSNYELTCKMRGIYTFSFLQNTAVFILMYL</sequence>
<dbReference type="SUPFAM" id="SSF52058">
    <property type="entry name" value="L domain-like"/>
    <property type="match status" value="1"/>
</dbReference>
<reference evidence="1" key="2">
    <citation type="journal article" date="2007" name="Science">
        <title>Draft genome sequence of the sexually transmitted pathogen Trichomonas vaginalis.</title>
        <authorList>
            <person name="Carlton J.M."/>
            <person name="Hirt R.P."/>
            <person name="Silva J.C."/>
            <person name="Delcher A.L."/>
            <person name="Schatz M."/>
            <person name="Zhao Q."/>
            <person name="Wortman J.R."/>
            <person name="Bidwell S.L."/>
            <person name="Alsmark U.C.M."/>
            <person name="Besteiro S."/>
            <person name="Sicheritz-Ponten T."/>
            <person name="Noel C.J."/>
            <person name="Dacks J.B."/>
            <person name="Foster P.G."/>
            <person name="Simillion C."/>
            <person name="Van de Peer Y."/>
            <person name="Miranda-Saavedra D."/>
            <person name="Barton G.J."/>
            <person name="Westrop G.D."/>
            <person name="Mueller S."/>
            <person name="Dessi D."/>
            <person name="Fiori P.L."/>
            <person name="Ren Q."/>
            <person name="Paulsen I."/>
            <person name="Zhang H."/>
            <person name="Bastida-Corcuera F.D."/>
            <person name="Simoes-Barbosa A."/>
            <person name="Brown M.T."/>
            <person name="Hayes R.D."/>
            <person name="Mukherjee M."/>
            <person name="Okumura C.Y."/>
            <person name="Schneider R."/>
            <person name="Smith A.J."/>
            <person name="Vanacova S."/>
            <person name="Villalvazo M."/>
            <person name="Haas B.J."/>
            <person name="Pertea M."/>
            <person name="Feldblyum T.V."/>
            <person name="Utterback T.R."/>
            <person name="Shu C.L."/>
            <person name="Osoegawa K."/>
            <person name="de Jong P.J."/>
            <person name="Hrdy I."/>
            <person name="Horvathova L."/>
            <person name="Zubacova Z."/>
            <person name="Dolezal P."/>
            <person name="Malik S.B."/>
            <person name="Logsdon J.M. Jr."/>
            <person name="Henze K."/>
            <person name="Gupta A."/>
            <person name="Wang C.C."/>
            <person name="Dunne R.L."/>
            <person name="Upcroft J.A."/>
            <person name="Upcroft P."/>
            <person name="White O."/>
            <person name="Salzberg S.L."/>
            <person name="Tang P."/>
            <person name="Chiu C.-H."/>
            <person name="Lee Y.-S."/>
            <person name="Embley T.M."/>
            <person name="Coombs G.H."/>
            <person name="Mottram J.C."/>
            <person name="Tachezy J."/>
            <person name="Fraser-Liggett C.M."/>
            <person name="Johnson P.J."/>
        </authorList>
    </citation>
    <scope>NUCLEOTIDE SEQUENCE [LARGE SCALE GENOMIC DNA]</scope>
    <source>
        <strain evidence="1">G3</strain>
    </source>
</reference>
<dbReference type="Pfam" id="PF13306">
    <property type="entry name" value="LRR_5"/>
    <property type="match status" value="5"/>
</dbReference>
<reference evidence="1" key="1">
    <citation type="submission" date="2006-10" db="EMBL/GenBank/DDBJ databases">
        <authorList>
            <person name="Amadeo P."/>
            <person name="Zhao Q."/>
            <person name="Wortman J."/>
            <person name="Fraser-Liggett C."/>
            <person name="Carlton J."/>
        </authorList>
    </citation>
    <scope>NUCLEOTIDE SEQUENCE</scope>
    <source>
        <strain evidence="1">G3</strain>
    </source>
</reference>
<dbReference type="InterPro" id="IPR032675">
    <property type="entry name" value="LRR_dom_sf"/>
</dbReference>
<dbReference type="AlphaFoldDB" id="A2FGW5"/>
<evidence type="ECO:0000313" key="1">
    <source>
        <dbReference type="EMBL" id="EAX95869.1"/>
    </source>
</evidence>
<organism evidence="1 2">
    <name type="scientific">Trichomonas vaginalis (strain ATCC PRA-98 / G3)</name>
    <dbReference type="NCBI Taxonomy" id="412133"/>
    <lineage>
        <taxon>Eukaryota</taxon>
        <taxon>Metamonada</taxon>
        <taxon>Parabasalia</taxon>
        <taxon>Trichomonadida</taxon>
        <taxon>Trichomonadidae</taxon>
        <taxon>Trichomonas</taxon>
    </lineage>
</organism>
<dbReference type="PANTHER" id="PTHR45661:SF3">
    <property type="entry name" value="IG-LIKE DOMAIN-CONTAINING PROTEIN"/>
    <property type="match status" value="1"/>
</dbReference>
<protein>
    <submittedName>
        <fullName evidence="1">Surface antigen BspA-like</fullName>
    </submittedName>
</protein>
<dbReference type="EMBL" id="DS113785">
    <property type="protein sequence ID" value="EAX95869.1"/>
    <property type="molecule type" value="Genomic_DNA"/>
</dbReference>
<dbReference type="OrthoDB" id="1379189at2759"/>
<dbReference type="Proteomes" id="UP000001542">
    <property type="component" value="Unassembled WGS sequence"/>
</dbReference>
<accession>A2FGW5</accession>
<dbReference type="KEGG" id="tva:4753632"/>
<dbReference type="VEuPathDB" id="TrichDB:TVAG_053840"/>
<dbReference type="Gene3D" id="3.80.10.10">
    <property type="entry name" value="Ribonuclease Inhibitor"/>
    <property type="match status" value="4"/>
</dbReference>